<dbReference type="RefSeq" id="WP_076694749.1">
    <property type="nucleotide sequence ID" value="NZ_CP015091.1"/>
</dbReference>
<geneLocation type="plasmid" evidence="6">
    <name>ppaby1</name>
</geneLocation>
<dbReference type="Gene3D" id="3.30.420.40">
    <property type="match status" value="1"/>
</dbReference>
<dbReference type="Pfam" id="PF19278">
    <property type="entry name" value="Hydant_A_C"/>
    <property type="match status" value="1"/>
</dbReference>
<evidence type="ECO:0000313" key="6">
    <source>
        <dbReference type="Proteomes" id="UP000187059"/>
    </source>
</evidence>
<dbReference type="GO" id="GO:0017168">
    <property type="term" value="F:5-oxoprolinase (ATP-hydrolyzing) activity"/>
    <property type="evidence" value="ECO:0007669"/>
    <property type="project" value="TreeGrafter"/>
</dbReference>
<dbReference type="Pfam" id="PF01968">
    <property type="entry name" value="Hydantoinase_A"/>
    <property type="match status" value="1"/>
</dbReference>
<reference evidence="5 6" key="1">
    <citation type="submission" date="2016-04" db="EMBL/GenBank/DDBJ databases">
        <title>Deep-sea bacteria in the southern Pacific.</title>
        <authorList>
            <person name="Tang K."/>
        </authorList>
    </citation>
    <scope>NUCLEOTIDE SEQUENCE [LARGE SCALE GENOMIC DNA]</scope>
    <source>
        <strain evidence="5 6">JLT2014</strain>
        <plasmid evidence="6">ppaby1</plasmid>
    </source>
</reference>
<evidence type="ECO:0000313" key="5">
    <source>
        <dbReference type="EMBL" id="APZ50714.1"/>
    </source>
</evidence>
<dbReference type="SUPFAM" id="SSF53067">
    <property type="entry name" value="Actin-like ATPase domain"/>
    <property type="match status" value="1"/>
</dbReference>
<feature type="domain" description="Hydantoinase A/oxoprolinase" evidence="2">
    <location>
        <begin position="205"/>
        <end position="486"/>
    </location>
</feature>
<dbReference type="InterPro" id="IPR049517">
    <property type="entry name" value="ACX-like_C"/>
</dbReference>
<evidence type="ECO:0000259" key="2">
    <source>
        <dbReference type="Pfam" id="PF01968"/>
    </source>
</evidence>
<dbReference type="GO" id="GO:0005829">
    <property type="term" value="C:cytosol"/>
    <property type="evidence" value="ECO:0007669"/>
    <property type="project" value="TreeGrafter"/>
</dbReference>
<feature type="region of interest" description="Disordered" evidence="1">
    <location>
        <begin position="597"/>
        <end position="626"/>
    </location>
</feature>
<feature type="compositionally biased region" description="Polar residues" evidence="1">
    <location>
        <begin position="604"/>
        <end position="613"/>
    </location>
</feature>
<evidence type="ECO:0000259" key="4">
    <source>
        <dbReference type="Pfam" id="PF19278"/>
    </source>
</evidence>
<dbReference type="InterPro" id="IPR045079">
    <property type="entry name" value="Oxoprolinase-like"/>
</dbReference>
<evidence type="ECO:0000256" key="1">
    <source>
        <dbReference type="SAM" id="MobiDB-lite"/>
    </source>
</evidence>
<name>A0A1P8UMT4_9RHOB</name>
<proteinExistence type="predicted"/>
<gene>
    <name evidence="5" type="ORF">Ga0080574_TMP380</name>
</gene>
<dbReference type="EMBL" id="CP015091">
    <property type="protein sequence ID" value="APZ50714.1"/>
    <property type="molecule type" value="Genomic_DNA"/>
</dbReference>
<sequence length="685" mass="72692">MAETWTIGVDVGGTFTDLCAIESASGRIALNKVSSTPANPAEAIIAGLDALAEKAGFDLRDVRAIGHGTTVATNALIQRTGAKVAMVTTRNFRDLVEIGRQIRPKMYDLKADFPPPLAPRHLRFEVTERVGADGAVVEPLDMASVDAVIEDLRAEKVEAVAIAFLFAYLNPSHEQAVKARIMEALPDVAVSASSDVMPEFREYERSSTTLLNAYLQPAFAEYMRTLEREVAARSPVSSLGVNQSSGGLMSVETAREFPIRTAMSGPAAGANGAIHTAMQSGIGNVITFDVGGTSADVALIRDRTIGLAFDRDVAEFPVRMPMVDINTVGAGGGSLAWFDRDGLMKVGPASAGARPGPACYGRGGDQATVTDANVVLGRLSTSGLLGGDMSLDVEASFRVVGKVAERLGVAVETAARGILDVMAANMVRAIRAISVERGHDPRDFALMPFGGAGPLHAEACARALGIRQILVPLLPGILCAEGLLVAGRSESLVRSQRIALTEAAGTILSRLADEMRAEAETWFEAEAIPEAERSTKLVADMRYTSQNYELQIPVGGNSVTDLDALKQAFFEAHAQAYGFFNPEDPVEIMALRMTPQGARPQIGSPPQSATASRDPQPKATRPVWFTGPRALDTPVYDRAELAAGAELTGPAVIDQFDSTLLLFPGDHARVDEALNILITRGETDL</sequence>
<feature type="domain" description="Hydantoinase/oxoprolinase N-terminal" evidence="3">
    <location>
        <begin position="7"/>
        <end position="183"/>
    </location>
</feature>
<dbReference type="EC" id="3.5.2.14" evidence="5"/>
<feature type="domain" description="Acetophenone carboxylase-like C-terminal" evidence="4">
    <location>
        <begin position="502"/>
        <end position="672"/>
    </location>
</feature>
<dbReference type="Pfam" id="PF05378">
    <property type="entry name" value="Hydant_A_N"/>
    <property type="match status" value="1"/>
</dbReference>
<dbReference type="KEGG" id="paby:Ga0080574_TMP380"/>
<evidence type="ECO:0000259" key="3">
    <source>
        <dbReference type="Pfam" id="PF05378"/>
    </source>
</evidence>
<dbReference type="GO" id="GO:0047423">
    <property type="term" value="F:N-methylhydantoinase (ATP-hydrolyzing) activity"/>
    <property type="evidence" value="ECO:0007669"/>
    <property type="project" value="UniProtKB-EC"/>
</dbReference>
<dbReference type="AlphaFoldDB" id="A0A1P8UMT4"/>
<dbReference type="PANTHER" id="PTHR11365">
    <property type="entry name" value="5-OXOPROLINASE RELATED"/>
    <property type="match status" value="1"/>
</dbReference>
<dbReference type="InterPro" id="IPR002821">
    <property type="entry name" value="Hydantoinase_A"/>
</dbReference>
<dbReference type="OrthoDB" id="9759608at2"/>
<keyword evidence="5" id="KW-0378">Hydrolase</keyword>
<protein>
    <submittedName>
        <fullName evidence="5">N-methylhydantoinase A</fullName>
        <ecNumber evidence="5">3.5.2.14</ecNumber>
    </submittedName>
</protein>
<keyword evidence="6" id="KW-1185">Reference proteome</keyword>
<dbReference type="InterPro" id="IPR008040">
    <property type="entry name" value="Hydant_A_N"/>
</dbReference>
<keyword evidence="5" id="KW-0614">Plasmid</keyword>
<dbReference type="Proteomes" id="UP000187059">
    <property type="component" value="Plasmid pPABY1"/>
</dbReference>
<dbReference type="InterPro" id="IPR043129">
    <property type="entry name" value="ATPase_NBD"/>
</dbReference>
<dbReference type="PANTHER" id="PTHR11365:SF23">
    <property type="entry name" value="HYPOTHETICAL 5-OXOPROLINASE (EUROFUNG)-RELATED"/>
    <property type="match status" value="1"/>
</dbReference>
<dbReference type="GO" id="GO:0006749">
    <property type="term" value="P:glutathione metabolic process"/>
    <property type="evidence" value="ECO:0007669"/>
    <property type="project" value="TreeGrafter"/>
</dbReference>
<organism evidence="5 6">
    <name type="scientific">Salipiger abyssi</name>
    <dbReference type="NCBI Taxonomy" id="1250539"/>
    <lineage>
        <taxon>Bacteria</taxon>
        <taxon>Pseudomonadati</taxon>
        <taxon>Pseudomonadota</taxon>
        <taxon>Alphaproteobacteria</taxon>
        <taxon>Rhodobacterales</taxon>
        <taxon>Roseobacteraceae</taxon>
        <taxon>Salipiger</taxon>
    </lineage>
</organism>
<accession>A0A1P8UMT4</accession>